<dbReference type="Gene3D" id="2.40.10.120">
    <property type="match status" value="1"/>
</dbReference>
<evidence type="ECO:0000256" key="1">
    <source>
        <dbReference type="ARBA" id="ARBA00010541"/>
    </source>
</evidence>
<dbReference type="InterPro" id="IPR001478">
    <property type="entry name" value="PDZ"/>
</dbReference>
<keyword evidence="4" id="KW-0720">Serine protease</keyword>
<evidence type="ECO:0000256" key="3">
    <source>
        <dbReference type="ARBA" id="ARBA00022801"/>
    </source>
</evidence>
<dbReference type="STRING" id="670155.SAMN04488001_2634"/>
<name>A0A1H2ZLE0_9RHOB</name>
<feature type="chain" id="PRO_5011530046" evidence="5">
    <location>
        <begin position="20"/>
        <end position="460"/>
    </location>
</feature>
<evidence type="ECO:0000313" key="7">
    <source>
        <dbReference type="EMBL" id="SDX18292.1"/>
    </source>
</evidence>
<dbReference type="Pfam" id="PF13180">
    <property type="entry name" value="PDZ_2"/>
    <property type="match status" value="1"/>
</dbReference>
<protein>
    <submittedName>
        <fullName evidence="7">Do/DeqQ family serine protease</fullName>
    </submittedName>
</protein>
<comment type="similarity">
    <text evidence="1">Belongs to the peptidase S1C family.</text>
</comment>
<dbReference type="Pfam" id="PF13365">
    <property type="entry name" value="Trypsin_2"/>
    <property type="match status" value="1"/>
</dbReference>
<organism evidence="7 8">
    <name type="scientific">Litoreibacter albidus</name>
    <dbReference type="NCBI Taxonomy" id="670155"/>
    <lineage>
        <taxon>Bacteria</taxon>
        <taxon>Pseudomonadati</taxon>
        <taxon>Pseudomonadota</taxon>
        <taxon>Alphaproteobacteria</taxon>
        <taxon>Rhodobacterales</taxon>
        <taxon>Roseobacteraceae</taxon>
        <taxon>Litoreibacter</taxon>
    </lineage>
</organism>
<gene>
    <name evidence="7" type="ORF">SAMN04488001_2634</name>
</gene>
<dbReference type="EMBL" id="FNOI01000004">
    <property type="protein sequence ID" value="SDX18292.1"/>
    <property type="molecule type" value="Genomic_DNA"/>
</dbReference>
<dbReference type="Proteomes" id="UP000199441">
    <property type="component" value="Unassembled WGS sequence"/>
</dbReference>
<dbReference type="Gene3D" id="2.30.42.60">
    <property type="match status" value="1"/>
</dbReference>
<evidence type="ECO:0000256" key="4">
    <source>
        <dbReference type="ARBA" id="ARBA00022825"/>
    </source>
</evidence>
<accession>A0A1H2ZLE0</accession>
<dbReference type="InterPro" id="IPR001940">
    <property type="entry name" value="Peptidase_S1C"/>
</dbReference>
<dbReference type="SUPFAM" id="SSF50494">
    <property type="entry name" value="Trypsin-like serine proteases"/>
    <property type="match status" value="1"/>
</dbReference>
<dbReference type="GO" id="GO:0006515">
    <property type="term" value="P:protein quality control for misfolded or incompletely synthesized proteins"/>
    <property type="evidence" value="ECO:0007669"/>
    <property type="project" value="TreeGrafter"/>
</dbReference>
<dbReference type="InterPro" id="IPR009003">
    <property type="entry name" value="Peptidase_S1_PA"/>
</dbReference>
<keyword evidence="2 7" id="KW-0645">Protease</keyword>
<dbReference type="Gene3D" id="2.30.42.10">
    <property type="match status" value="1"/>
</dbReference>
<dbReference type="SUPFAM" id="SSF50156">
    <property type="entry name" value="PDZ domain-like"/>
    <property type="match status" value="2"/>
</dbReference>
<dbReference type="OrthoDB" id="9758917at2"/>
<keyword evidence="3" id="KW-0378">Hydrolase</keyword>
<evidence type="ECO:0000313" key="8">
    <source>
        <dbReference type="Proteomes" id="UP000199441"/>
    </source>
</evidence>
<evidence type="ECO:0000256" key="5">
    <source>
        <dbReference type="SAM" id="SignalP"/>
    </source>
</evidence>
<feature type="domain" description="PDZ" evidence="6">
    <location>
        <begin position="279"/>
        <end position="317"/>
    </location>
</feature>
<evidence type="ECO:0000256" key="2">
    <source>
        <dbReference type="ARBA" id="ARBA00022670"/>
    </source>
</evidence>
<dbReference type="PROSITE" id="PS50106">
    <property type="entry name" value="PDZ"/>
    <property type="match status" value="1"/>
</dbReference>
<sequence>MRLFLPVLVSLAFVLPVSAQVKVPESQAEISLSFAPLVKEAAPAVVNIFANRVVQQSESPFRGNPMFEELFRGFGATRPRVQNSLGSGVILSDDGIVVSNYHVVGMATEIRVVLTDRREFEAEILLADQDSDLAILKINSDTPLPHLDLRDSDDVEVGELALAIGNPFGIGQTVTSGIVSGLARSGMATGNARGYFLQTDAAINPGNSGGALIDAKGQLIGVNTSILTRSGGSNGVGFAIPANLVARYVEQARAGNETFTQAWAGIYGQAVDYSLAEGFGLSVPEGVVITSMHAASPFATAGLEAGDIVLSVDGQPVNTPAEMLFRMSVRPVGGMIEVEYLSDGEIQTVDVGLIVAPDTPDRDTRTIRGGTLAGLTVANINPAVQSELKLPTSVSEGVVVLNIDGPLARVGLRVGDVLSAINGDVVETTKDVDEASEARSRNWRIDGVRGGQRFSYRFRI</sequence>
<evidence type="ECO:0000259" key="6">
    <source>
        <dbReference type="PROSITE" id="PS50106"/>
    </source>
</evidence>
<proteinExistence type="inferred from homology"/>
<dbReference type="PANTHER" id="PTHR22939:SF129">
    <property type="entry name" value="SERINE PROTEASE HTRA2, MITOCHONDRIAL"/>
    <property type="match status" value="1"/>
</dbReference>
<keyword evidence="8" id="KW-1185">Reference proteome</keyword>
<keyword evidence="5" id="KW-0732">Signal</keyword>
<dbReference type="GO" id="GO:0004252">
    <property type="term" value="F:serine-type endopeptidase activity"/>
    <property type="evidence" value="ECO:0007669"/>
    <property type="project" value="InterPro"/>
</dbReference>
<dbReference type="AlphaFoldDB" id="A0A1H2ZLE0"/>
<dbReference type="PANTHER" id="PTHR22939">
    <property type="entry name" value="SERINE PROTEASE FAMILY S1C HTRA-RELATED"/>
    <property type="match status" value="1"/>
</dbReference>
<reference evidence="8" key="1">
    <citation type="submission" date="2016-10" db="EMBL/GenBank/DDBJ databases">
        <authorList>
            <person name="Varghese N."/>
            <person name="Submissions S."/>
        </authorList>
    </citation>
    <scope>NUCLEOTIDE SEQUENCE [LARGE SCALE GENOMIC DNA]</scope>
    <source>
        <strain evidence="8">DSM 26922</strain>
    </source>
</reference>
<feature type="signal peptide" evidence="5">
    <location>
        <begin position="1"/>
        <end position="19"/>
    </location>
</feature>
<dbReference type="InterPro" id="IPR036034">
    <property type="entry name" value="PDZ_sf"/>
</dbReference>
<dbReference type="GO" id="GO:0042597">
    <property type="term" value="C:periplasmic space"/>
    <property type="evidence" value="ECO:0007669"/>
    <property type="project" value="TreeGrafter"/>
</dbReference>
<dbReference type="RefSeq" id="WP_089947393.1">
    <property type="nucleotide sequence ID" value="NZ_FNOI01000004.1"/>
</dbReference>
<dbReference type="PRINTS" id="PR00834">
    <property type="entry name" value="PROTEASES2C"/>
</dbReference>
<dbReference type="SMART" id="SM00228">
    <property type="entry name" value="PDZ"/>
    <property type="match status" value="2"/>
</dbReference>